<dbReference type="Pfam" id="PF03749">
    <property type="entry name" value="SfsA"/>
    <property type="match status" value="1"/>
</dbReference>
<reference evidence="4" key="1">
    <citation type="submission" date="2018-02" db="EMBL/GenBank/DDBJ databases">
        <authorList>
            <person name="Hornung B."/>
        </authorList>
    </citation>
    <scope>NUCLEOTIDE SEQUENCE [LARGE SCALE GENOMIC DNA]</scope>
</reference>
<dbReference type="InterPro" id="IPR005224">
    <property type="entry name" value="SfsA"/>
</dbReference>
<evidence type="ECO:0000313" key="4">
    <source>
        <dbReference type="Proteomes" id="UP000265962"/>
    </source>
</evidence>
<dbReference type="InterPro" id="IPR041465">
    <property type="entry name" value="SfsA_N"/>
</dbReference>
<dbReference type="EMBL" id="OMOH01000011">
    <property type="protein sequence ID" value="SPF69334.1"/>
    <property type="molecule type" value="Genomic_DNA"/>
</dbReference>
<evidence type="ECO:0000313" key="3">
    <source>
        <dbReference type="EMBL" id="SPF69334.1"/>
    </source>
</evidence>
<dbReference type="Gene3D" id="2.40.50.580">
    <property type="match status" value="1"/>
</dbReference>
<accession>A0A375I375</accession>
<organism evidence="3 4">
    <name type="scientific">Propionibacterium ruminifibrarum</name>
    <dbReference type="NCBI Taxonomy" id="1962131"/>
    <lineage>
        <taxon>Bacteria</taxon>
        <taxon>Bacillati</taxon>
        <taxon>Actinomycetota</taxon>
        <taxon>Actinomycetes</taxon>
        <taxon>Propionibacteriales</taxon>
        <taxon>Propionibacteriaceae</taxon>
        <taxon>Propionibacterium</taxon>
    </lineage>
</organism>
<dbReference type="PANTHER" id="PTHR30545">
    <property type="entry name" value="SUGAR FERMENTATION STIMULATION PROTEIN A"/>
    <property type="match status" value="1"/>
</dbReference>
<dbReference type="PANTHER" id="PTHR30545:SF2">
    <property type="entry name" value="SUGAR FERMENTATION STIMULATION PROTEIN A"/>
    <property type="match status" value="1"/>
</dbReference>
<dbReference type="AlphaFoldDB" id="A0A375I375"/>
<keyword evidence="4" id="KW-1185">Reference proteome</keyword>
<feature type="domain" description="SfsA N-terminal OB" evidence="2">
    <location>
        <begin position="22"/>
        <end position="92"/>
    </location>
</feature>
<proteinExistence type="predicted"/>
<dbReference type="Proteomes" id="UP000265962">
    <property type="component" value="Unassembled WGS sequence"/>
</dbReference>
<sequence length="255" mass="28234">MSGFADLPAFEFGEPFSEGVILRRRSQFTMDVELDGESRSFHCPTTGRIGSIDVAGRPCLVSLAHGVGRKTAGTVEALSLARPGDEVKEWIGINQNAANRYVEHYLRCGGLAGVVGGEPGRRREDVCREVFLGGSRLDFLVGDTFLEVKTPLQHLQVDVPEWVAMKKATPFSSTSRMQRHVSELARSLDEHHKAVLLTCFMYDNPGFAIIERSTNYDAVKATVDAGLTRGVEVWQANFRIAPDHVRLERVMPVTF</sequence>
<feature type="domain" description="Sugar fermentation stimulation protein C-terminal" evidence="1">
    <location>
        <begin position="122"/>
        <end position="243"/>
    </location>
</feature>
<protein>
    <submittedName>
        <fullName evidence="3">Sugar fermentation stimulation protein</fullName>
    </submittedName>
</protein>
<dbReference type="Pfam" id="PF17746">
    <property type="entry name" value="SfsA_N"/>
    <property type="match status" value="1"/>
</dbReference>
<gene>
    <name evidence="3" type="ORF">PROPJV5_2289</name>
</gene>
<dbReference type="Gene3D" id="3.40.1350.60">
    <property type="match status" value="1"/>
</dbReference>
<dbReference type="RefSeq" id="WP_220474422.1">
    <property type="nucleotide sequence ID" value="NZ_OMOH01000011.1"/>
</dbReference>
<dbReference type="InterPro" id="IPR040452">
    <property type="entry name" value="SfsA_C"/>
</dbReference>
<evidence type="ECO:0000259" key="1">
    <source>
        <dbReference type="Pfam" id="PF03749"/>
    </source>
</evidence>
<evidence type="ECO:0000259" key="2">
    <source>
        <dbReference type="Pfam" id="PF17746"/>
    </source>
</evidence>
<dbReference type="GO" id="GO:0003677">
    <property type="term" value="F:DNA binding"/>
    <property type="evidence" value="ECO:0007669"/>
    <property type="project" value="InterPro"/>
</dbReference>
<name>A0A375I375_9ACTN</name>